<reference evidence="1 2" key="1">
    <citation type="submission" date="2017-08" db="EMBL/GenBank/DDBJ databases">
        <title>Infants hospitalized years apart are colonized by the same room-sourced microbial strains.</title>
        <authorList>
            <person name="Brooks B."/>
            <person name="Olm M.R."/>
            <person name="Firek B.A."/>
            <person name="Baker R."/>
            <person name="Thomas B.C."/>
            <person name="Morowitz M.J."/>
            <person name="Banfield J.F."/>
        </authorList>
    </citation>
    <scope>NUCLEOTIDE SEQUENCE [LARGE SCALE GENOMIC DNA]</scope>
    <source>
        <strain evidence="1">S2_018_000_R2_104</strain>
    </source>
</reference>
<evidence type="ECO:0000313" key="2">
    <source>
        <dbReference type="Proteomes" id="UP000249557"/>
    </source>
</evidence>
<proteinExistence type="predicted"/>
<gene>
    <name evidence="1" type="ORF">DI626_02225</name>
</gene>
<dbReference type="EMBL" id="QFNK01000024">
    <property type="protein sequence ID" value="PZO88223.1"/>
    <property type="molecule type" value="Genomic_DNA"/>
</dbReference>
<protein>
    <recommendedName>
        <fullName evidence="3">Outer membrane beta-barrel domain protein</fullName>
    </recommendedName>
</protein>
<evidence type="ECO:0000313" key="1">
    <source>
        <dbReference type="EMBL" id="PZO88223.1"/>
    </source>
</evidence>
<dbReference type="Proteomes" id="UP000249557">
    <property type="component" value="Unassembled WGS sequence"/>
</dbReference>
<evidence type="ECO:0008006" key="3">
    <source>
        <dbReference type="Google" id="ProtNLM"/>
    </source>
</evidence>
<comment type="caution">
    <text evidence="1">The sequence shown here is derived from an EMBL/GenBank/DDBJ whole genome shotgun (WGS) entry which is preliminary data.</text>
</comment>
<accession>A0A2W5A0X5</accession>
<dbReference type="AlphaFoldDB" id="A0A2W5A0X5"/>
<name>A0A2W5A0X5_9BACT</name>
<dbReference type="SUPFAM" id="SSF56935">
    <property type="entry name" value="Porins"/>
    <property type="match status" value="1"/>
</dbReference>
<dbReference type="InterPro" id="IPR018759">
    <property type="entry name" value="BBP2_2"/>
</dbReference>
<dbReference type="Pfam" id="PF10082">
    <property type="entry name" value="BBP2_2"/>
    <property type="match status" value="1"/>
</dbReference>
<organism evidence="1 2">
    <name type="scientific">Micavibrio aeruginosavorus</name>
    <dbReference type="NCBI Taxonomy" id="349221"/>
    <lineage>
        <taxon>Bacteria</taxon>
        <taxon>Pseudomonadati</taxon>
        <taxon>Bdellovibrionota</taxon>
        <taxon>Bdellovibrionia</taxon>
        <taxon>Bdellovibrionales</taxon>
        <taxon>Pseudobdellovibrionaceae</taxon>
        <taxon>Micavibrio</taxon>
    </lineage>
</organism>
<sequence length="435" mass="48492">MPTAATHAAFYRRPVFRAASCAIIMIAVSNGFSSRSLAQRMDDQSMLRLSTRVLPEYTPEGIRAGDFILFPSLTTAGGYTDNVYNTDSSRRSDRFASASPRMELKSDFARHALNAALFVERKLYARTPKENSTDYGGSLSGKIDVTGNSFVPLSFSYKRDHYDRSIEEERSGTTPTVFDLFETSGGVVHQGSHAAFKALGSVRRYIFKNSGAPSNFIKTDNSDRDRSEYGFYASLGIREDRLFAPFIYTNVRKIQYDHKRDNNGFNRSSAVREAGLGSVVNISDITKVSFNAGHINRSTSDSRLSNKDGLVYGLNLSWDPSPLTSVLLRASRGVSETISPSSPSVTYSDVNLSMNYELFPNLLIQPSAAYRKSDYDNIERTVERFSAGFDAIYKVNPSAWLTSSYQHANIIEDGADKVYGDRSKNTYMISLRMQF</sequence>